<dbReference type="Gene3D" id="2.60.40.3210">
    <property type="entry name" value="Zona pellucida, ZP-N domain"/>
    <property type="match status" value="1"/>
</dbReference>
<dbReference type="InterPro" id="IPR055356">
    <property type="entry name" value="ZP-N"/>
</dbReference>
<dbReference type="AlphaFoldDB" id="A0AAD9PBM3"/>
<feature type="compositionally biased region" description="Polar residues" evidence="10">
    <location>
        <begin position="665"/>
        <end position="678"/>
    </location>
</feature>
<dbReference type="Pfam" id="PF00100">
    <property type="entry name" value="Zona_pellucida"/>
    <property type="match status" value="1"/>
</dbReference>
<dbReference type="InterPro" id="IPR001507">
    <property type="entry name" value="ZP_dom"/>
</dbReference>
<evidence type="ECO:0000313" key="14">
    <source>
        <dbReference type="Proteomes" id="UP001209878"/>
    </source>
</evidence>
<evidence type="ECO:0000256" key="11">
    <source>
        <dbReference type="SAM" id="Phobius"/>
    </source>
</evidence>
<reference evidence="13" key="1">
    <citation type="journal article" date="2023" name="Mol. Biol. Evol.">
        <title>Third-Generation Sequencing Reveals the Adaptive Role of the Epigenome in Three Deep-Sea Polychaetes.</title>
        <authorList>
            <person name="Perez M."/>
            <person name="Aroh O."/>
            <person name="Sun Y."/>
            <person name="Lan Y."/>
            <person name="Juniper S.K."/>
            <person name="Young C.R."/>
            <person name="Angers B."/>
            <person name="Qian P.Y."/>
        </authorList>
    </citation>
    <scope>NUCLEOTIDE SEQUENCE</scope>
    <source>
        <strain evidence="13">R07B-5</strain>
    </source>
</reference>
<dbReference type="Gene3D" id="2.60.40.4100">
    <property type="entry name" value="Zona pellucida, ZP-C domain"/>
    <property type="match status" value="1"/>
</dbReference>
<evidence type="ECO:0000256" key="6">
    <source>
        <dbReference type="ARBA" id="ARBA00022989"/>
    </source>
</evidence>
<keyword evidence="3" id="KW-0597">Phosphoprotein</keyword>
<feature type="region of interest" description="Disordered" evidence="10">
    <location>
        <begin position="329"/>
        <end position="355"/>
    </location>
</feature>
<keyword evidence="5" id="KW-0732">Signal</keyword>
<dbReference type="Pfam" id="PF26060">
    <property type="entry name" value="TGFBR3_N"/>
    <property type="match status" value="2"/>
</dbReference>
<evidence type="ECO:0000256" key="1">
    <source>
        <dbReference type="ARBA" id="ARBA00004251"/>
    </source>
</evidence>
<evidence type="ECO:0000256" key="8">
    <source>
        <dbReference type="ARBA" id="ARBA00023157"/>
    </source>
</evidence>
<feature type="region of interest" description="Disordered" evidence="10">
    <location>
        <begin position="655"/>
        <end position="688"/>
    </location>
</feature>
<comment type="subcellular location">
    <subcellularLocation>
        <location evidence="1">Cell membrane</location>
        <topology evidence="1">Single-pass type I membrane protein</topology>
    </subcellularLocation>
</comment>
<comment type="caution">
    <text evidence="13">The sequence shown here is derived from an EMBL/GenBank/DDBJ whole genome shotgun (WGS) entry which is preliminary data.</text>
</comment>
<evidence type="ECO:0000256" key="10">
    <source>
        <dbReference type="SAM" id="MobiDB-lite"/>
    </source>
</evidence>
<dbReference type="Proteomes" id="UP001209878">
    <property type="component" value="Unassembled WGS sequence"/>
</dbReference>
<feature type="transmembrane region" description="Helical" evidence="11">
    <location>
        <begin position="624"/>
        <end position="647"/>
    </location>
</feature>
<evidence type="ECO:0000259" key="12">
    <source>
        <dbReference type="PROSITE" id="PS51034"/>
    </source>
</evidence>
<dbReference type="PROSITE" id="PS51034">
    <property type="entry name" value="ZP_2"/>
    <property type="match status" value="1"/>
</dbReference>
<keyword evidence="8" id="KW-1015">Disulfide bond</keyword>
<evidence type="ECO:0000256" key="9">
    <source>
        <dbReference type="ARBA" id="ARBA00023180"/>
    </source>
</evidence>
<protein>
    <recommendedName>
        <fullName evidence="12">ZP domain-containing protein</fullName>
    </recommendedName>
</protein>
<keyword evidence="14" id="KW-1185">Reference proteome</keyword>
<proteinExistence type="predicted"/>
<feature type="domain" description="ZP" evidence="12">
    <location>
        <begin position="256"/>
        <end position="549"/>
    </location>
</feature>
<feature type="compositionally biased region" description="Gly residues" evidence="10">
    <location>
        <begin position="592"/>
        <end position="604"/>
    </location>
</feature>
<dbReference type="SMART" id="SM00241">
    <property type="entry name" value="ZP"/>
    <property type="match status" value="1"/>
</dbReference>
<dbReference type="InterPro" id="IPR042235">
    <property type="entry name" value="ZP-C_dom"/>
</dbReference>
<dbReference type="PANTHER" id="PTHR14002:SF45">
    <property type="entry name" value="ZP DOMAIN-CONTAINING PROTEIN"/>
    <property type="match status" value="1"/>
</dbReference>
<accession>A0AAD9PBM3</accession>
<keyword evidence="9" id="KW-0325">Glycoprotein</keyword>
<dbReference type="InterPro" id="IPR055355">
    <property type="entry name" value="ZP-C"/>
</dbReference>
<dbReference type="EMBL" id="JAODUO010000050">
    <property type="protein sequence ID" value="KAK2191556.1"/>
    <property type="molecule type" value="Genomic_DNA"/>
</dbReference>
<evidence type="ECO:0000256" key="3">
    <source>
        <dbReference type="ARBA" id="ARBA00022553"/>
    </source>
</evidence>
<keyword evidence="6 11" id="KW-1133">Transmembrane helix</keyword>
<evidence type="ECO:0000256" key="7">
    <source>
        <dbReference type="ARBA" id="ARBA00023136"/>
    </source>
</evidence>
<keyword evidence="7 11" id="KW-0472">Membrane</keyword>
<feature type="region of interest" description="Disordered" evidence="10">
    <location>
        <begin position="581"/>
        <end position="606"/>
    </location>
</feature>
<gene>
    <name evidence="13" type="ORF">NP493_51g03014</name>
</gene>
<sequence length="688" mass="75915">MRIKVKKVALPSETEALLRWVRRKWQAITSFTEVPQANIIIKQIGTESSAPSTCTIRSLFSSPSIVAAYLQPQATRGCVALANRGINERDVHIIELHSANTSPRKSTAIPDVVVQIRAKVKSPKQHHIVLVLKSHERVKWHISIRGIRGELDVITDGEVDTAEIKLQTVRVAAERLEHMSGAALIAWVGDKYRPAVSYTSALLANRFNLVVDGGGVMTDPPKESTSETGGSSRGRVDPFLHQSAVRSALLRSRNVQCLNSGMKVVLRKEALKRYGVTKRHLSLRSEDCHARENATHFILETALTSCGTVQHPDPRTLVYENVVVVHQLKKPGGDGPTDAGSDKMEGGSADDSLEVGSGMELAARDDTFLDDEDYRQANSKILSQFVCGYLPGIAHVNLAHAPRPVSVENSIDIYTDETYTEKHTKYPHSVSEKEIVFVETSISADPNFGLLIENCSVASSTSERSDHWHVLISTGCKLDKTVKWHETTDHNEVAAPENDESAAQRQRFSFKYYRYWEGGVHAYIKCHVVVCSNNKHPTMERCVSRDRYCLTRNMHPEKVPATTFIHTNLLKLVEPEMWKKRSEDDDLSSGSDAGGKSGPAGDGTAGKQATDCVQVVRVQGLDTLTVVGISFAAFIMGVLLTAALWLIHTHTGPMRGRFSRHPRLNETSGESTPSSTAPITIHQVHPHH</sequence>
<feature type="region of interest" description="Disordered" evidence="10">
    <location>
        <begin position="215"/>
        <end position="237"/>
    </location>
</feature>
<dbReference type="PANTHER" id="PTHR14002">
    <property type="entry name" value="ENDOGLIN/TGF-BETA RECEPTOR TYPE III"/>
    <property type="match status" value="1"/>
</dbReference>
<keyword evidence="4 11" id="KW-0812">Transmembrane</keyword>
<keyword evidence="2" id="KW-1003">Cell membrane</keyword>
<evidence type="ECO:0000313" key="13">
    <source>
        <dbReference type="EMBL" id="KAK2191556.1"/>
    </source>
</evidence>
<dbReference type="Pfam" id="PF23344">
    <property type="entry name" value="ZP-N"/>
    <property type="match status" value="1"/>
</dbReference>
<organism evidence="13 14">
    <name type="scientific">Ridgeia piscesae</name>
    <name type="common">Tubeworm</name>
    <dbReference type="NCBI Taxonomy" id="27915"/>
    <lineage>
        <taxon>Eukaryota</taxon>
        <taxon>Metazoa</taxon>
        <taxon>Spiralia</taxon>
        <taxon>Lophotrochozoa</taxon>
        <taxon>Annelida</taxon>
        <taxon>Polychaeta</taxon>
        <taxon>Sedentaria</taxon>
        <taxon>Canalipalpata</taxon>
        <taxon>Sabellida</taxon>
        <taxon>Siboglinidae</taxon>
        <taxon>Ridgeia</taxon>
    </lineage>
</organism>
<evidence type="ECO:0000256" key="5">
    <source>
        <dbReference type="ARBA" id="ARBA00022729"/>
    </source>
</evidence>
<dbReference type="InterPro" id="IPR058899">
    <property type="entry name" value="TGFBR3/Endoglin-like_N"/>
</dbReference>
<evidence type="ECO:0000256" key="4">
    <source>
        <dbReference type="ARBA" id="ARBA00022692"/>
    </source>
</evidence>
<name>A0AAD9PBM3_RIDPI</name>
<evidence type="ECO:0000256" key="2">
    <source>
        <dbReference type="ARBA" id="ARBA00022475"/>
    </source>
</evidence>